<name>A0ABV0RI65_9TELE</name>
<reference evidence="2 3" key="1">
    <citation type="submission" date="2021-06" db="EMBL/GenBank/DDBJ databases">
        <authorList>
            <person name="Palmer J.M."/>
        </authorList>
    </citation>
    <scope>NUCLEOTIDE SEQUENCE [LARGE SCALE GENOMIC DNA]</scope>
    <source>
        <strain evidence="2 3">XC_2019</strain>
        <tissue evidence="2">Muscle</tissue>
    </source>
</reference>
<dbReference type="Proteomes" id="UP001434883">
    <property type="component" value="Unassembled WGS sequence"/>
</dbReference>
<gene>
    <name evidence="2" type="ORF">XENOCAPTIV_019837</name>
</gene>
<feature type="non-terminal residue" evidence="2">
    <location>
        <position position="53"/>
    </location>
</feature>
<organism evidence="2 3">
    <name type="scientific">Xenoophorus captivus</name>
    <dbReference type="NCBI Taxonomy" id="1517983"/>
    <lineage>
        <taxon>Eukaryota</taxon>
        <taxon>Metazoa</taxon>
        <taxon>Chordata</taxon>
        <taxon>Craniata</taxon>
        <taxon>Vertebrata</taxon>
        <taxon>Euteleostomi</taxon>
        <taxon>Actinopterygii</taxon>
        <taxon>Neopterygii</taxon>
        <taxon>Teleostei</taxon>
        <taxon>Neoteleostei</taxon>
        <taxon>Acanthomorphata</taxon>
        <taxon>Ovalentaria</taxon>
        <taxon>Atherinomorphae</taxon>
        <taxon>Cyprinodontiformes</taxon>
        <taxon>Goodeidae</taxon>
        <taxon>Xenoophorus</taxon>
    </lineage>
</organism>
<feature type="region of interest" description="Disordered" evidence="1">
    <location>
        <begin position="1"/>
        <end position="53"/>
    </location>
</feature>
<evidence type="ECO:0000313" key="2">
    <source>
        <dbReference type="EMBL" id="MEQ2207858.1"/>
    </source>
</evidence>
<comment type="caution">
    <text evidence="2">The sequence shown here is derived from an EMBL/GenBank/DDBJ whole genome shotgun (WGS) entry which is preliminary data.</text>
</comment>
<proteinExistence type="predicted"/>
<evidence type="ECO:0000256" key="1">
    <source>
        <dbReference type="SAM" id="MobiDB-lite"/>
    </source>
</evidence>
<sequence>VRVYSHGSPGPAADGLPLSEHQPVCGELSEDGAQAAGVRQTQPADPRNQLCEL</sequence>
<protein>
    <submittedName>
        <fullName evidence="2">Uncharacterized protein</fullName>
    </submittedName>
</protein>
<evidence type="ECO:0000313" key="3">
    <source>
        <dbReference type="Proteomes" id="UP001434883"/>
    </source>
</evidence>
<accession>A0ABV0RI65</accession>
<dbReference type="EMBL" id="JAHRIN010046241">
    <property type="protein sequence ID" value="MEQ2207858.1"/>
    <property type="molecule type" value="Genomic_DNA"/>
</dbReference>
<keyword evidence="3" id="KW-1185">Reference proteome</keyword>
<feature type="non-terminal residue" evidence="2">
    <location>
        <position position="1"/>
    </location>
</feature>